<dbReference type="EMBL" id="CAMXCT010000451">
    <property type="protein sequence ID" value="CAI3979020.1"/>
    <property type="molecule type" value="Genomic_DNA"/>
</dbReference>
<dbReference type="OrthoDB" id="498204at2759"/>
<evidence type="ECO:0008006" key="4">
    <source>
        <dbReference type="Google" id="ProtNLM"/>
    </source>
</evidence>
<comment type="caution">
    <text evidence="1">The sequence shown here is derived from an EMBL/GenBank/DDBJ whole genome shotgun (WGS) entry which is preliminary data.</text>
</comment>
<reference evidence="2" key="2">
    <citation type="submission" date="2024-04" db="EMBL/GenBank/DDBJ databases">
        <authorList>
            <person name="Chen Y."/>
            <person name="Shah S."/>
            <person name="Dougan E. K."/>
            <person name="Thang M."/>
            <person name="Chan C."/>
        </authorList>
    </citation>
    <scope>NUCLEOTIDE SEQUENCE [LARGE SCALE GENOMIC DNA]</scope>
</reference>
<evidence type="ECO:0000313" key="3">
    <source>
        <dbReference type="Proteomes" id="UP001152797"/>
    </source>
</evidence>
<name>A0A9P1BTC7_9DINO</name>
<dbReference type="Gene3D" id="3.90.550.10">
    <property type="entry name" value="Spore Coat Polysaccharide Biosynthesis Protein SpsA, Chain A"/>
    <property type="match status" value="1"/>
</dbReference>
<keyword evidence="3" id="KW-1185">Reference proteome</keyword>
<accession>A0A9P1BTC7</accession>
<gene>
    <name evidence="1" type="ORF">C1SCF055_LOCUS7007</name>
</gene>
<evidence type="ECO:0000313" key="2">
    <source>
        <dbReference type="EMBL" id="CAL1132395.1"/>
    </source>
</evidence>
<dbReference type="AlphaFoldDB" id="A0A9P1BTC7"/>
<dbReference type="EMBL" id="CAMXCT020000451">
    <property type="protein sequence ID" value="CAL1132395.1"/>
    <property type="molecule type" value="Genomic_DNA"/>
</dbReference>
<organism evidence="1">
    <name type="scientific">Cladocopium goreaui</name>
    <dbReference type="NCBI Taxonomy" id="2562237"/>
    <lineage>
        <taxon>Eukaryota</taxon>
        <taxon>Sar</taxon>
        <taxon>Alveolata</taxon>
        <taxon>Dinophyceae</taxon>
        <taxon>Suessiales</taxon>
        <taxon>Symbiodiniaceae</taxon>
        <taxon>Cladocopium</taxon>
    </lineage>
</organism>
<dbReference type="CDD" id="cd00761">
    <property type="entry name" value="Glyco_tranf_GTA_type"/>
    <property type="match status" value="1"/>
</dbReference>
<dbReference type="EMBL" id="CAMXCT030000451">
    <property type="protein sequence ID" value="CAL4766332.1"/>
    <property type="molecule type" value="Genomic_DNA"/>
</dbReference>
<dbReference type="InterPro" id="IPR029044">
    <property type="entry name" value="Nucleotide-diphossugar_trans"/>
</dbReference>
<reference evidence="1" key="1">
    <citation type="submission" date="2022-10" db="EMBL/GenBank/DDBJ databases">
        <authorList>
            <person name="Chen Y."/>
            <person name="Dougan E. K."/>
            <person name="Chan C."/>
            <person name="Rhodes N."/>
            <person name="Thang M."/>
        </authorList>
    </citation>
    <scope>NUCLEOTIDE SEQUENCE</scope>
</reference>
<protein>
    <recommendedName>
        <fullName evidence="4">Glycosyltransferase 2-like domain-containing protein</fullName>
    </recommendedName>
</protein>
<proteinExistence type="predicted"/>
<evidence type="ECO:0000313" key="1">
    <source>
        <dbReference type="EMBL" id="CAI3979020.1"/>
    </source>
</evidence>
<sequence>MSESRTENHDLTGSAREIWVVSESCSNVDGILVRSGPDLNSDVLGRLAPGARVQADPPTAGRVHYTLISGAPESPKIGWVSLRANGKDLILKEVVTEDAKAKESLPSKNALALANSVGAEESVHWEVTGTKAEGLLVRTGASLSSEMLSRRLAKGATLRQIELDQAGGRLHYELLKGEGPKIGWVSLHASGHQLVRRIPKDPKVKPGQPKTSEVMLHTDYSGIPRGACTGCRECQLWQFETMSSVEWGGPDTNTTIEDRRQSYDRKMRGYQEKRKGISASCSCGCAAELHLDLSGWLDAVRAAARPFRETYEVAIRKDPAYRHLGRAIGTAKPRRLPRVAQIPAAALQWSHEEVAMFLLSLGVYDPRNDGTKGDASGIRGTRVSVICPTSEKRHAFHPLLYQSFTSQSYEEKELVVVDTGSRPSSFFLAKAAEDSRVIYRHFHVDDSRENDPMSAVILNDGFNMLTGEDVKKRRGLSFKPTSGWSLGFKRNLCCHLAHGPIIAHFDDDDLYASCYLQHMCHALQRGTASLDRPLACTLAEWHMMDVKDQSFGFFSPNREPLLEHEQRESFQYGYGFSFVYTKAAWELVKFPDTEWSEDGDFMGRLQLKKVPIELVRSGDAFPLAAHTHHSYSTSGGELYGNVRLGYAVPSPEAFQQLLPTVRRVAADSRVGLGAQHPLRAEMHRVLDGYGYPPTEIRWHEKEQFFKRNPNFGRPVATPQQKSWYQEWQPPSTWRGNQIGFGF</sequence>
<dbReference type="SUPFAM" id="SSF53448">
    <property type="entry name" value="Nucleotide-diphospho-sugar transferases"/>
    <property type="match status" value="1"/>
</dbReference>
<dbReference type="Proteomes" id="UP001152797">
    <property type="component" value="Unassembled WGS sequence"/>
</dbReference>